<reference evidence="3 4" key="1">
    <citation type="journal article" date="2021" name="Microbiol. Resour. Announc.">
        <title>Draft Genome Sequence of Coralloluteibacterium stylophorae LMG 29479T.</title>
        <authorList>
            <person name="Karlyshev A.V."/>
            <person name="Kudryashova E.B."/>
            <person name="Ariskina E.V."/>
            <person name="Conroy A.P."/>
            <person name="Abidueva E.Y."/>
        </authorList>
    </citation>
    <scope>NUCLEOTIDE SEQUENCE [LARGE SCALE GENOMIC DNA]</scope>
    <source>
        <strain evidence="3 4">LMG 29479</strain>
    </source>
</reference>
<organism evidence="2">
    <name type="scientific">Coralloluteibacterium stylophorae</name>
    <dbReference type="NCBI Taxonomy" id="1776034"/>
    <lineage>
        <taxon>Bacteria</taxon>
        <taxon>Pseudomonadati</taxon>
        <taxon>Pseudomonadota</taxon>
        <taxon>Gammaproteobacteria</taxon>
        <taxon>Lysobacterales</taxon>
        <taxon>Lysobacteraceae</taxon>
        <taxon>Coralloluteibacterium</taxon>
    </lineage>
</organism>
<reference evidence="2" key="2">
    <citation type="submission" date="2021-04" db="EMBL/GenBank/DDBJ databases">
        <authorList>
            <person name="Karlyshev A.V."/>
        </authorList>
    </citation>
    <scope>NUCLEOTIDE SEQUENCE</scope>
    <source>
        <strain evidence="2">LMG 29479</strain>
    </source>
</reference>
<name>A0A8J8AYR9_9GAMM</name>
<evidence type="ECO:0000313" key="4">
    <source>
        <dbReference type="Proteomes" id="UP000675747"/>
    </source>
</evidence>
<keyword evidence="1" id="KW-0175">Coiled coil</keyword>
<protein>
    <submittedName>
        <fullName evidence="2">Uncharacterized protein</fullName>
    </submittedName>
</protein>
<evidence type="ECO:0000313" key="3">
    <source>
        <dbReference type="EMBL" id="MBS7456520.1"/>
    </source>
</evidence>
<sequence>MSAPRLQVYRSGSLIVGSRSVSGTRRLLLLVVLLLAVAPLAAQVPRPYPPPPGTATVPGRGVMPSPLQRHETFLRDAEVERQRAQVERLRQQRRLDALDARSARRSLDLRQATTRDPLVAERMQRQVDAAEAERRLQRARRAQALQGEIEAARPAAADLDYRARLAPRQRAIEEP</sequence>
<dbReference type="Proteomes" id="UP000675747">
    <property type="component" value="Unassembled WGS sequence"/>
</dbReference>
<accession>A0A8J8AYR9</accession>
<gene>
    <name evidence="3" type="ORF">KB893_005130</name>
    <name evidence="2" type="ORF">KB893_14555</name>
</gene>
<proteinExistence type="predicted"/>
<dbReference type="EMBL" id="JAGQFT020000003">
    <property type="protein sequence ID" value="MBS7456520.1"/>
    <property type="molecule type" value="Genomic_DNA"/>
</dbReference>
<comment type="caution">
    <text evidence="2">The sequence shown here is derived from an EMBL/GenBank/DDBJ whole genome shotgun (WGS) entry which is preliminary data.</text>
</comment>
<dbReference type="RefSeq" id="WP_211927620.1">
    <property type="nucleotide sequence ID" value="NZ_JAGQFT020000003.1"/>
</dbReference>
<dbReference type="EMBL" id="JAGQFT010000168">
    <property type="protein sequence ID" value="MBR0563722.1"/>
    <property type="molecule type" value="Genomic_DNA"/>
</dbReference>
<dbReference type="AlphaFoldDB" id="A0A8J8AYR9"/>
<evidence type="ECO:0000313" key="2">
    <source>
        <dbReference type="EMBL" id="MBR0563722.1"/>
    </source>
</evidence>
<feature type="coiled-coil region" evidence="1">
    <location>
        <begin position="67"/>
        <end position="142"/>
    </location>
</feature>
<keyword evidence="4" id="KW-1185">Reference proteome</keyword>
<evidence type="ECO:0000256" key="1">
    <source>
        <dbReference type="SAM" id="Coils"/>
    </source>
</evidence>